<dbReference type="FunCoup" id="F1A3G1">
    <property type="interactions" value="19"/>
</dbReference>
<comment type="subcellular location">
    <subcellularLocation>
        <location evidence="10">Nucleus</location>
    </subcellularLocation>
</comment>
<dbReference type="Gene3D" id="1.10.150.80">
    <property type="entry name" value="HRDC domain"/>
    <property type="match status" value="1"/>
</dbReference>
<keyword evidence="16" id="KW-1185">Reference proteome</keyword>
<keyword evidence="4 10" id="KW-0378">Hydrolase</keyword>
<dbReference type="Gene3D" id="3.40.50.300">
    <property type="entry name" value="P-loop containing nucleotide triphosphate hydrolases"/>
    <property type="match status" value="2"/>
</dbReference>
<sequence length="849" mass="96586">MNNKIEQYLDNNEEVLYKYLKKYFGLTTFRPKQLEIIKHTLKGYDSFVSIATGGGKSLCYQLPSLLLKKTTFVISPLKSLISDQTIKLRSLGIKAIKLSSDIKDSSKEYNDIFKGLYRIVFITPERLVNEVMSINKLVENNGVCLFAVDECHCVSQWGTDFRPSYRRLDILRNMFPNVPTMALTATSTTEVENDIIEVLQLQNDNFKIFRSPKNRENIFYKAIYKETENKDYEMILKIINETRKSIGGVSNSTIIYCPTIQTSIDLNQYLQANKILSNCYHSQMSDPQREQVLKQFLFNKTEVVCATIAFGMGIDKHDIRVIIHYGPSKSVEEYYQESGRAGRDGLPSLSLVFFSLQDFTKGSLRINFGGNHQTKSNKIDKLTQLKNIMVNRTECRRKAILSVFNEQYSVPPNGCGGCDNCTEEKDTSNLLELTHESRILINCIFEAGQSCGMKTIINILRGSTSSDLAQKHLKNSYYGKGISFSLKFWKELANQLKTLDYLTETTSNVYTITKFSKKGWELYKSPDLKVFIGSNKILKDEYKLTNFYKNQLSSKKLSTSISISSTISPSKNNIISNKWSVLAAPTSNSNIQSLFQILVEYRKSLSALTEIPEFLLFSEKTLRHIAETRPSSLDSLRLIEGLEEKKIKDHGNSILLKVKEFSKQKSLNLDNFPSNNNKNNNNSNNNNNVNNNNNKITSTISHIPEPPKSQKDKNNISTIFNIIKGFNTSPQSKQKLDANDNNNNNNNTSFQFNVRSSSTGSLNSSSDSINNISKSDSSNNILGEKRKSDLSNTGDNKRFKISVKNLSFAEIYNHKPSLTPINYFDIKNHFKSIRDQSYRNNPKRIPPKQ</sequence>
<dbReference type="SMART" id="SM00341">
    <property type="entry name" value="HRDC"/>
    <property type="match status" value="1"/>
</dbReference>
<dbReference type="eggNOG" id="KOG0351">
    <property type="taxonomic scope" value="Eukaryota"/>
</dbReference>
<evidence type="ECO:0000259" key="14">
    <source>
        <dbReference type="PROSITE" id="PS51194"/>
    </source>
</evidence>
<dbReference type="CDD" id="cd17920">
    <property type="entry name" value="DEXHc_RecQ"/>
    <property type="match status" value="1"/>
</dbReference>
<dbReference type="OrthoDB" id="10261556at2759"/>
<dbReference type="VEuPathDB" id="AmoebaDB:DICPUDRAFT_159167"/>
<dbReference type="InterPro" id="IPR044876">
    <property type="entry name" value="HRDC_dom_sf"/>
</dbReference>
<dbReference type="SMART" id="SM00490">
    <property type="entry name" value="HELICc"/>
    <property type="match status" value="1"/>
</dbReference>
<dbReference type="SUPFAM" id="SSF46785">
    <property type="entry name" value="Winged helix' DNA-binding domain"/>
    <property type="match status" value="1"/>
</dbReference>
<dbReference type="FunFam" id="1.10.150.80:FF:000039">
    <property type="entry name" value="ATP-dependent DNA helicase RecQ family protein"/>
    <property type="match status" value="1"/>
</dbReference>
<keyword evidence="5 10" id="KW-0347">Helicase</keyword>
<dbReference type="InterPro" id="IPR014001">
    <property type="entry name" value="Helicase_ATP-bd"/>
</dbReference>
<accession>F1A3G1</accession>
<dbReference type="InterPro" id="IPR036390">
    <property type="entry name" value="WH_DNA-bd_sf"/>
</dbReference>
<dbReference type="AlphaFoldDB" id="F1A3G1"/>
<dbReference type="RefSeq" id="XP_003294206.1">
    <property type="nucleotide sequence ID" value="XM_003294158.1"/>
</dbReference>
<dbReference type="GO" id="GO:0009378">
    <property type="term" value="F:four-way junction helicase activity"/>
    <property type="evidence" value="ECO:0000318"/>
    <property type="project" value="GO_Central"/>
</dbReference>
<dbReference type="InterPro" id="IPR004589">
    <property type="entry name" value="DNA_helicase_ATP-dep_RecQ"/>
</dbReference>
<dbReference type="InterPro" id="IPR001650">
    <property type="entry name" value="Helicase_C-like"/>
</dbReference>
<dbReference type="Pfam" id="PF16124">
    <property type="entry name" value="RecQ_Zn_bind"/>
    <property type="match status" value="1"/>
</dbReference>
<keyword evidence="3 10" id="KW-0547">Nucleotide-binding</keyword>
<dbReference type="InParanoid" id="F1A3G1"/>
<dbReference type="KEGG" id="dpp:DICPUDRAFT_159167"/>
<dbReference type="SMART" id="SM00487">
    <property type="entry name" value="DEXDc"/>
    <property type="match status" value="1"/>
</dbReference>
<comment type="catalytic activity">
    <reaction evidence="9 10">
        <text>Couples ATP hydrolysis with the unwinding of duplex DNA by translocating in the 3'-5' direction.</text>
        <dbReference type="EC" id="5.6.2.4"/>
    </reaction>
</comment>
<dbReference type="GO" id="GO:0043138">
    <property type="term" value="F:3'-5' DNA helicase activity"/>
    <property type="evidence" value="ECO:0000318"/>
    <property type="project" value="GO_Central"/>
</dbReference>
<evidence type="ECO:0000313" key="15">
    <source>
        <dbReference type="EMBL" id="EGC29269.1"/>
    </source>
</evidence>
<dbReference type="GO" id="GO:0006260">
    <property type="term" value="P:DNA replication"/>
    <property type="evidence" value="ECO:0000318"/>
    <property type="project" value="GO_Central"/>
</dbReference>
<reference evidence="16" key="1">
    <citation type="journal article" date="2011" name="Genome Biol.">
        <title>Comparative genomics of the social amoebae Dictyostelium discoideum and Dictyostelium purpureum.</title>
        <authorList>
            <consortium name="US DOE Joint Genome Institute (JGI-PGF)"/>
            <person name="Sucgang R."/>
            <person name="Kuo A."/>
            <person name="Tian X."/>
            <person name="Salerno W."/>
            <person name="Parikh A."/>
            <person name="Feasley C.L."/>
            <person name="Dalin E."/>
            <person name="Tu H."/>
            <person name="Huang E."/>
            <person name="Barry K."/>
            <person name="Lindquist E."/>
            <person name="Shapiro H."/>
            <person name="Bruce D."/>
            <person name="Schmutz J."/>
            <person name="Salamov A."/>
            <person name="Fey P."/>
            <person name="Gaudet P."/>
            <person name="Anjard C."/>
            <person name="Babu M.M."/>
            <person name="Basu S."/>
            <person name="Bushmanova Y."/>
            <person name="van der Wel H."/>
            <person name="Katoh-Kurasawa M."/>
            <person name="Dinh C."/>
            <person name="Coutinho P.M."/>
            <person name="Saito T."/>
            <person name="Elias M."/>
            <person name="Schaap P."/>
            <person name="Kay R.R."/>
            <person name="Henrissat B."/>
            <person name="Eichinger L."/>
            <person name="Rivero F."/>
            <person name="Putnam N.H."/>
            <person name="West C.M."/>
            <person name="Loomis W.F."/>
            <person name="Chisholm R.L."/>
            <person name="Shaulsky G."/>
            <person name="Strassmann J.E."/>
            <person name="Queller D.C."/>
            <person name="Kuspa A."/>
            <person name="Grigoriev I.V."/>
        </authorList>
    </citation>
    <scope>NUCLEOTIDE SEQUENCE [LARGE SCALE GENOMIC DNA]</scope>
    <source>
        <strain evidence="16">QSDP1</strain>
    </source>
</reference>
<dbReference type="GO" id="GO:0003677">
    <property type="term" value="F:DNA binding"/>
    <property type="evidence" value="ECO:0007669"/>
    <property type="project" value="UniProtKB-KW"/>
</dbReference>
<comment type="catalytic activity">
    <reaction evidence="10">
        <text>ATP + H2O = ADP + phosphate + H(+)</text>
        <dbReference type="Rhea" id="RHEA:13065"/>
        <dbReference type="ChEBI" id="CHEBI:15377"/>
        <dbReference type="ChEBI" id="CHEBI:15378"/>
        <dbReference type="ChEBI" id="CHEBI:30616"/>
        <dbReference type="ChEBI" id="CHEBI:43474"/>
        <dbReference type="ChEBI" id="CHEBI:456216"/>
    </reaction>
</comment>
<dbReference type="SMART" id="SM00956">
    <property type="entry name" value="RQC"/>
    <property type="match status" value="1"/>
</dbReference>
<keyword evidence="8" id="KW-0413">Isomerase</keyword>
<feature type="domain" description="Helicase ATP-binding" evidence="13">
    <location>
        <begin position="37"/>
        <end position="205"/>
    </location>
</feature>
<dbReference type="STRING" id="5786.F1A3G1"/>
<feature type="region of interest" description="Disordered" evidence="11">
    <location>
        <begin position="667"/>
        <end position="713"/>
    </location>
</feature>
<name>F1A3G1_DICPU</name>
<dbReference type="NCBIfam" id="TIGR00614">
    <property type="entry name" value="recQ_fam"/>
    <property type="match status" value="1"/>
</dbReference>
<dbReference type="Pfam" id="PF00570">
    <property type="entry name" value="HRDC"/>
    <property type="match status" value="1"/>
</dbReference>
<dbReference type="FunFam" id="3.40.50.300:FF:001389">
    <property type="entry name" value="ATP-dependent DNA helicase RecQ"/>
    <property type="match status" value="1"/>
</dbReference>
<dbReference type="GO" id="GO:0005737">
    <property type="term" value="C:cytoplasm"/>
    <property type="evidence" value="ECO:0000318"/>
    <property type="project" value="GO_Central"/>
</dbReference>
<evidence type="ECO:0000256" key="5">
    <source>
        <dbReference type="ARBA" id="ARBA00022806"/>
    </source>
</evidence>
<dbReference type="PANTHER" id="PTHR13710">
    <property type="entry name" value="DNA HELICASE RECQ FAMILY MEMBER"/>
    <property type="match status" value="1"/>
</dbReference>
<feature type="compositionally biased region" description="Low complexity" evidence="11">
    <location>
        <begin position="674"/>
        <end position="695"/>
    </location>
</feature>
<dbReference type="GO" id="GO:0000724">
    <property type="term" value="P:double-strand break repair via homologous recombination"/>
    <property type="evidence" value="ECO:0000318"/>
    <property type="project" value="GO_Central"/>
</dbReference>
<dbReference type="InterPro" id="IPR018982">
    <property type="entry name" value="RQC_domain"/>
</dbReference>
<dbReference type="GO" id="GO:0005524">
    <property type="term" value="F:ATP binding"/>
    <property type="evidence" value="ECO:0007669"/>
    <property type="project" value="UniProtKB-KW"/>
</dbReference>
<dbReference type="Gene3D" id="1.10.10.10">
    <property type="entry name" value="Winged helix-like DNA-binding domain superfamily/Winged helix DNA-binding domain"/>
    <property type="match status" value="1"/>
</dbReference>
<feature type="domain" description="HRDC" evidence="12">
    <location>
        <begin position="588"/>
        <end position="668"/>
    </location>
</feature>
<protein>
    <recommendedName>
        <fullName evidence="10">ATP-dependent DNA helicase</fullName>
        <ecNumber evidence="10">5.6.2.4</ecNumber>
    </recommendedName>
</protein>
<dbReference type="PROSITE" id="PS51192">
    <property type="entry name" value="HELICASE_ATP_BIND_1"/>
    <property type="match status" value="1"/>
</dbReference>
<dbReference type="GO" id="GO:0005634">
    <property type="term" value="C:nucleus"/>
    <property type="evidence" value="ECO:0000318"/>
    <property type="project" value="GO_Central"/>
</dbReference>
<dbReference type="PROSITE" id="PS50967">
    <property type="entry name" value="HRDC"/>
    <property type="match status" value="1"/>
</dbReference>
<dbReference type="InterPro" id="IPR002121">
    <property type="entry name" value="HRDC_dom"/>
</dbReference>
<dbReference type="EMBL" id="GL871457">
    <property type="protein sequence ID" value="EGC29269.1"/>
    <property type="molecule type" value="Genomic_DNA"/>
</dbReference>
<comment type="similarity">
    <text evidence="2 10">Belongs to the helicase family. RecQ subfamily.</text>
</comment>
<dbReference type="Pfam" id="PF09382">
    <property type="entry name" value="RQC"/>
    <property type="match status" value="1"/>
</dbReference>
<evidence type="ECO:0000256" key="8">
    <source>
        <dbReference type="ARBA" id="ARBA00023235"/>
    </source>
</evidence>
<evidence type="ECO:0000313" key="16">
    <source>
        <dbReference type="Proteomes" id="UP000001064"/>
    </source>
</evidence>
<dbReference type="GO" id="GO:0016887">
    <property type="term" value="F:ATP hydrolysis activity"/>
    <property type="evidence" value="ECO:0007669"/>
    <property type="project" value="RHEA"/>
</dbReference>
<keyword evidence="6 10" id="KW-0067">ATP-binding</keyword>
<dbReference type="PROSITE" id="PS51194">
    <property type="entry name" value="HELICASE_CTER"/>
    <property type="match status" value="1"/>
</dbReference>
<evidence type="ECO:0000256" key="3">
    <source>
        <dbReference type="ARBA" id="ARBA00022741"/>
    </source>
</evidence>
<dbReference type="GO" id="GO:0005694">
    <property type="term" value="C:chromosome"/>
    <property type="evidence" value="ECO:0000318"/>
    <property type="project" value="GO_Central"/>
</dbReference>
<dbReference type="GeneID" id="10506279"/>
<dbReference type="InterPro" id="IPR011545">
    <property type="entry name" value="DEAD/DEAH_box_helicase_dom"/>
</dbReference>
<evidence type="ECO:0000256" key="11">
    <source>
        <dbReference type="SAM" id="MobiDB-lite"/>
    </source>
</evidence>
<dbReference type="OMA" id="VGLTHEI"/>
<keyword evidence="10" id="KW-0539">Nucleus</keyword>
<feature type="region of interest" description="Disordered" evidence="11">
    <location>
        <begin position="730"/>
        <end position="796"/>
    </location>
</feature>
<keyword evidence="7" id="KW-0238">DNA-binding</keyword>
<organism evidence="15 16">
    <name type="scientific">Dictyostelium purpureum</name>
    <name type="common">Slime mold</name>
    <dbReference type="NCBI Taxonomy" id="5786"/>
    <lineage>
        <taxon>Eukaryota</taxon>
        <taxon>Amoebozoa</taxon>
        <taxon>Evosea</taxon>
        <taxon>Eumycetozoa</taxon>
        <taxon>Dictyostelia</taxon>
        <taxon>Dictyosteliales</taxon>
        <taxon>Dictyosteliaceae</taxon>
        <taxon>Dictyostelium</taxon>
    </lineage>
</organism>
<feature type="domain" description="Helicase C-terminal" evidence="14">
    <location>
        <begin position="234"/>
        <end position="383"/>
    </location>
</feature>
<evidence type="ECO:0000256" key="6">
    <source>
        <dbReference type="ARBA" id="ARBA00022840"/>
    </source>
</evidence>
<dbReference type="Pfam" id="PF00271">
    <property type="entry name" value="Helicase_C"/>
    <property type="match status" value="1"/>
</dbReference>
<dbReference type="Pfam" id="PF00270">
    <property type="entry name" value="DEAD"/>
    <property type="match status" value="1"/>
</dbReference>
<feature type="compositionally biased region" description="Low complexity" evidence="11">
    <location>
        <begin position="756"/>
        <end position="781"/>
    </location>
</feature>
<dbReference type="SUPFAM" id="SSF47819">
    <property type="entry name" value="HRDC-like"/>
    <property type="match status" value="1"/>
</dbReference>
<dbReference type="InterPro" id="IPR027417">
    <property type="entry name" value="P-loop_NTPase"/>
</dbReference>
<dbReference type="PANTHER" id="PTHR13710:SF120">
    <property type="entry name" value="BIFUNCTIONAL 3'-5' EXONUCLEASE_ATP-DEPENDENT HELICASE WRN"/>
    <property type="match status" value="1"/>
</dbReference>
<evidence type="ECO:0000256" key="1">
    <source>
        <dbReference type="ARBA" id="ARBA00001947"/>
    </source>
</evidence>
<evidence type="ECO:0000256" key="9">
    <source>
        <dbReference type="ARBA" id="ARBA00034617"/>
    </source>
</evidence>
<comment type="cofactor">
    <cofactor evidence="1">
        <name>Zn(2+)</name>
        <dbReference type="ChEBI" id="CHEBI:29105"/>
    </cofactor>
</comment>
<proteinExistence type="inferred from homology"/>
<evidence type="ECO:0000256" key="4">
    <source>
        <dbReference type="ARBA" id="ARBA00022801"/>
    </source>
</evidence>
<evidence type="ECO:0000259" key="13">
    <source>
        <dbReference type="PROSITE" id="PS51192"/>
    </source>
</evidence>
<evidence type="ECO:0000259" key="12">
    <source>
        <dbReference type="PROSITE" id="PS50967"/>
    </source>
</evidence>
<dbReference type="Proteomes" id="UP000001064">
    <property type="component" value="Unassembled WGS sequence"/>
</dbReference>
<evidence type="ECO:0000256" key="2">
    <source>
        <dbReference type="ARBA" id="ARBA00005446"/>
    </source>
</evidence>
<dbReference type="InterPro" id="IPR032284">
    <property type="entry name" value="RecQ_Zn-bd"/>
</dbReference>
<dbReference type="EC" id="5.6.2.4" evidence="10"/>
<evidence type="ECO:0000256" key="10">
    <source>
        <dbReference type="RuleBase" id="RU364117"/>
    </source>
</evidence>
<dbReference type="SUPFAM" id="SSF52540">
    <property type="entry name" value="P-loop containing nucleoside triphosphate hydrolases"/>
    <property type="match status" value="1"/>
</dbReference>
<dbReference type="InterPro" id="IPR036388">
    <property type="entry name" value="WH-like_DNA-bd_sf"/>
</dbReference>
<gene>
    <name evidence="15" type="ORF">DICPUDRAFT_159167</name>
</gene>
<dbReference type="InterPro" id="IPR010997">
    <property type="entry name" value="HRDC-like_sf"/>
</dbReference>
<evidence type="ECO:0000256" key="7">
    <source>
        <dbReference type="ARBA" id="ARBA00023125"/>
    </source>
</evidence>